<organism evidence="1 2">
    <name type="scientific">uncultured phage cr3_1</name>
    <dbReference type="NCBI Taxonomy" id="2772065"/>
    <lineage>
        <taxon>Viruses</taxon>
        <taxon>Duplodnaviria</taxon>
        <taxon>Heunggongvirae</taxon>
        <taxon>Uroviricota</taxon>
        <taxon>Caudoviricetes</taxon>
        <taxon>Crassvirales</taxon>
        <taxon>Intestiviridae</taxon>
        <taxon>Crudevirinae</taxon>
        <taxon>Diorhovirus</taxon>
        <taxon>Diorhovirus intestinalis</taxon>
    </lineage>
</organism>
<keyword evidence="2" id="KW-1185">Reference proteome</keyword>
<evidence type="ECO:0000313" key="1">
    <source>
        <dbReference type="EMBL" id="QOR58589.1"/>
    </source>
</evidence>
<dbReference type="KEGG" id="vg:65129067"/>
<dbReference type="GeneID" id="65129067"/>
<protein>
    <submittedName>
        <fullName evidence="1">Uncharacterized protein</fullName>
    </submittedName>
</protein>
<sequence length="75" mass="8952">MKYIIMSYIDGIRQYYTHYENKIPEFSADINEAMNFKNVAEAKQVKNMILLYFLINVKKIINVDIINVELNDYIL</sequence>
<dbReference type="RefSeq" id="YP_010110747.1">
    <property type="nucleotide sequence ID" value="NC_055874.1"/>
</dbReference>
<reference evidence="1 2" key="1">
    <citation type="submission" date="2020-07" db="EMBL/GenBank/DDBJ databases">
        <title>Taxonomic proposal: Crassvirales, a new order of highly abundant and diverse bacterial viruses.</title>
        <authorList>
            <person name="Shkoporov A.N."/>
            <person name="Stockdale S.R."/>
            <person name="Guerin E."/>
            <person name="Ross R.P."/>
            <person name="Hill C."/>
        </authorList>
    </citation>
    <scope>NUCLEOTIDE SEQUENCE [LARGE SCALE GENOMIC DNA]</scope>
</reference>
<accession>A0A7M1RYF6</accession>
<evidence type="ECO:0000313" key="2">
    <source>
        <dbReference type="Proteomes" id="UP000594037"/>
    </source>
</evidence>
<dbReference type="EMBL" id="MT774381">
    <property type="protein sequence ID" value="QOR58589.1"/>
    <property type="molecule type" value="Genomic_DNA"/>
</dbReference>
<dbReference type="Proteomes" id="UP000594037">
    <property type="component" value="Segment"/>
</dbReference>
<name>A0A7M1RYF6_9CAUD</name>
<proteinExistence type="predicted"/>